<accession>A0A372LLP3</accession>
<organism evidence="1 2">
    <name type="scientific">Peribacillus saganii</name>
    <dbReference type="NCBI Taxonomy" id="2303992"/>
    <lineage>
        <taxon>Bacteria</taxon>
        <taxon>Bacillati</taxon>
        <taxon>Bacillota</taxon>
        <taxon>Bacilli</taxon>
        <taxon>Bacillales</taxon>
        <taxon>Bacillaceae</taxon>
        <taxon>Peribacillus</taxon>
    </lineage>
</organism>
<name>A0A372LLP3_9BACI</name>
<dbReference type="InterPro" id="IPR025072">
    <property type="entry name" value="Fur_reg_FbpA"/>
</dbReference>
<reference evidence="1 2" key="1">
    <citation type="submission" date="2018-08" db="EMBL/GenBank/DDBJ databases">
        <title>Bacillus chawlae sp. nov., Bacillus glennii sp. nov., and Bacillus saganii sp. nov. Isolated from the Vehicle Assembly Building at Kennedy Space Center where the Viking Spacecraft were Assembled.</title>
        <authorList>
            <person name="Seuylemezian A."/>
            <person name="Vaishampayan P."/>
        </authorList>
    </citation>
    <scope>NUCLEOTIDE SEQUENCE [LARGE SCALE GENOMIC DNA]</scope>
    <source>
        <strain evidence="1 2">V47-23a</strain>
    </source>
</reference>
<dbReference type="EMBL" id="QVTE01000037">
    <property type="protein sequence ID" value="RFU67900.1"/>
    <property type="molecule type" value="Genomic_DNA"/>
</dbReference>
<protein>
    <submittedName>
        <fullName evidence="1">Fur-regulated basic protein FbpA</fullName>
    </submittedName>
</protein>
<dbReference type="RefSeq" id="WP_117327238.1">
    <property type="nucleotide sequence ID" value="NZ_QVTE01000037.1"/>
</dbReference>
<gene>
    <name evidence="1" type="primary">fbpA</name>
    <name evidence="1" type="ORF">D0469_13335</name>
</gene>
<keyword evidence="2" id="KW-1185">Reference proteome</keyword>
<evidence type="ECO:0000313" key="2">
    <source>
        <dbReference type="Proteomes" id="UP000264541"/>
    </source>
</evidence>
<sequence>MGRLVKLVIAKKEKIINALILNKIYKPEDRPNLLNLPLEELEKLFNQQTFLK</sequence>
<dbReference type="Pfam" id="PF13076">
    <property type="entry name" value="Fur_reg_FbpA"/>
    <property type="match status" value="1"/>
</dbReference>
<dbReference type="AlphaFoldDB" id="A0A372LLP3"/>
<proteinExistence type="predicted"/>
<dbReference type="Proteomes" id="UP000264541">
    <property type="component" value="Unassembled WGS sequence"/>
</dbReference>
<evidence type="ECO:0000313" key="1">
    <source>
        <dbReference type="EMBL" id="RFU67900.1"/>
    </source>
</evidence>
<comment type="caution">
    <text evidence="1">The sequence shown here is derived from an EMBL/GenBank/DDBJ whole genome shotgun (WGS) entry which is preliminary data.</text>
</comment>